<organism evidence="2 3">
    <name type="scientific">Rhodobium orientis</name>
    <dbReference type="NCBI Taxonomy" id="34017"/>
    <lineage>
        <taxon>Bacteria</taxon>
        <taxon>Pseudomonadati</taxon>
        <taxon>Pseudomonadota</taxon>
        <taxon>Alphaproteobacteria</taxon>
        <taxon>Hyphomicrobiales</taxon>
        <taxon>Rhodobiaceae</taxon>
        <taxon>Rhodobium</taxon>
    </lineage>
</organism>
<dbReference type="Gene3D" id="3.40.630.30">
    <property type="match status" value="1"/>
</dbReference>
<evidence type="ECO:0000259" key="1">
    <source>
        <dbReference type="PROSITE" id="PS51186"/>
    </source>
</evidence>
<proteinExistence type="predicted"/>
<name>A0A327JGA7_9HYPH</name>
<feature type="domain" description="N-acetyltransferase" evidence="1">
    <location>
        <begin position="1"/>
        <end position="154"/>
    </location>
</feature>
<sequence>MWWRVPTKTFNGMSRDARRAAFEAAAGAGPTGILAYDGATAVGWCAVGPRASLPKLNRSRVAATLDDPEGVWMINCFFVRKGYRGGGLMGRLIAAAADYARGEGARAVEACPVDPKRALQWGEGFIGIASQFATAGFAEVTRRSPTRPLMRLEF</sequence>
<dbReference type="InterPro" id="IPR016181">
    <property type="entry name" value="Acyl_CoA_acyltransferase"/>
</dbReference>
<protein>
    <recommendedName>
        <fullName evidence="1">N-acetyltransferase domain-containing protein</fullName>
    </recommendedName>
</protein>
<accession>A0A327JGA7</accession>
<dbReference type="SUPFAM" id="SSF55729">
    <property type="entry name" value="Acyl-CoA N-acyltransferases (Nat)"/>
    <property type="match status" value="1"/>
</dbReference>
<reference evidence="2 3" key="1">
    <citation type="submission" date="2017-07" db="EMBL/GenBank/DDBJ databases">
        <title>Draft Genome Sequences of Select Purple Nonsulfur Bacteria.</title>
        <authorList>
            <person name="Lasarre B."/>
            <person name="Mckinlay J.B."/>
        </authorList>
    </citation>
    <scope>NUCLEOTIDE SEQUENCE [LARGE SCALE GENOMIC DNA]</scope>
    <source>
        <strain evidence="2 3">DSM 11290</strain>
    </source>
</reference>
<comment type="caution">
    <text evidence="2">The sequence shown here is derived from an EMBL/GenBank/DDBJ whole genome shotgun (WGS) entry which is preliminary data.</text>
</comment>
<dbReference type="AlphaFoldDB" id="A0A327JGA7"/>
<dbReference type="PROSITE" id="PS51186">
    <property type="entry name" value="GNAT"/>
    <property type="match status" value="1"/>
</dbReference>
<evidence type="ECO:0000313" key="3">
    <source>
        <dbReference type="Proteomes" id="UP000249299"/>
    </source>
</evidence>
<evidence type="ECO:0000313" key="2">
    <source>
        <dbReference type="EMBL" id="RAI24961.1"/>
    </source>
</evidence>
<gene>
    <name evidence="2" type="ORF">CH339_20385</name>
</gene>
<dbReference type="Proteomes" id="UP000249299">
    <property type="component" value="Unassembled WGS sequence"/>
</dbReference>
<dbReference type="Pfam" id="PF00583">
    <property type="entry name" value="Acetyltransf_1"/>
    <property type="match status" value="1"/>
</dbReference>
<dbReference type="EMBL" id="NPEV01000061">
    <property type="protein sequence ID" value="RAI24961.1"/>
    <property type="molecule type" value="Genomic_DNA"/>
</dbReference>
<dbReference type="InterPro" id="IPR000182">
    <property type="entry name" value="GNAT_dom"/>
</dbReference>
<keyword evidence="3" id="KW-1185">Reference proteome</keyword>
<dbReference type="OrthoDB" id="8894819at2"/>
<dbReference type="CDD" id="cd04301">
    <property type="entry name" value="NAT_SF"/>
    <property type="match status" value="1"/>
</dbReference>
<dbReference type="GO" id="GO:0016747">
    <property type="term" value="F:acyltransferase activity, transferring groups other than amino-acyl groups"/>
    <property type="evidence" value="ECO:0007669"/>
    <property type="project" value="InterPro"/>
</dbReference>